<feature type="modified residue" description="4-aspartylphosphate" evidence="11">
    <location>
        <position position="985"/>
    </location>
</feature>
<reference evidence="17" key="1">
    <citation type="submission" date="2022-05" db="EMBL/GenBank/DDBJ databases">
        <authorList>
            <person name="Sun X."/>
        </authorList>
    </citation>
    <scope>NUCLEOTIDE SEQUENCE</scope>
    <source>
        <strain evidence="17">Ai-910</strain>
    </source>
</reference>
<dbReference type="RefSeq" id="WP_250723737.1">
    <property type="nucleotide sequence ID" value="NZ_CP098400.1"/>
</dbReference>
<dbReference type="KEGG" id="alkq:M9189_12595"/>
<dbReference type="InterPro" id="IPR000014">
    <property type="entry name" value="PAS"/>
</dbReference>
<feature type="transmembrane region" description="Helical" evidence="12">
    <location>
        <begin position="252"/>
        <end position="273"/>
    </location>
</feature>
<dbReference type="Gene3D" id="3.30.450.20">
    <property type="entry name" value="PAS domain"/>
    <property type="match status" value="2"/>
</dbReference>
<evidence type="ECO:0000259" key="14">
    <source>
        <dbReference type="PROSITE" id="PS50110"/>
    </source>
</evidence>
<dbReference type="SUPFAM" id="SSF47384">
    <property type="entry name" value="Homodimeric domain of signal transducing histidine kinase"/>
    <property type="match status" value="1"/>
</dbReference>
<dbReference type="AlphaFoldDB" id="A0A9J6ZP49"/>
<dbReference type="EC" id="2.7.13.3" evidence="2"/>
<evidence type="ECO:0000256" key="11">
    <source>
        <dbReference type="PROSITE-ProRule" id="PRU00169"/>
    </source>
</evidence>
<dbReference type="FunFam" id="1.10.287.130:FF:000002">
    <property type="entry name" value="Two-component osmosensing histidine kinase"/>
    <property type="match status" value="1"/>
</dbReference>
<evidence type="ECO:0000256" key="4">
    <source>
        <dbReference type="ARBA" id="ARBA00022679"/>
    </source>
</evidence>
<evidence type="ECO:0000256" key="1">
    <source>
        <dbReference type="ARBA" id="ARBA00000085"/>
    </source>
</evidence>
<feature type="transmembrane region" description="Helical" evidence="12">
    <location>
        <begin position="37"/>
        <end position="58"/>
    </location>
</feature>
<dbReference type="SUPFAM" id="SSF55785">
    <property type="entry name" value="PYP-like sensor domain (PAS domain)"/>
    <property type="match status" value="2"/>
</dbReference>
<dbReference type="Pfam" id="PF02518">
    <property type="entry name" value="HATPase_c"/>
    <property type="match status" value="1"/>
</dbReference>
<dbReference type="GO" id="GO:0000155">
    <property type="term" value="F:phosphorelay sensor kinase activity"/>
    <property type="evidence" value="ECO:0007669"/>
    <property type="project" value="InterPro"/>
</dbReference>
<comment type="subunit">
    <text evidence="9">At low DSF concentrations, interacts with RpfF.</text>
</comment>
<dbReference type="SMART" id="SM00448">
    <property type="entry name" value="REC"/>
    <property type="match status" value="2"/>
</dbReference>
<feature type="domain" description="Histidine kinase" evidence="13">
    <location>
        <begin position="547"/>
        <end position="776"/>
    </location>
</feature>
<dbReference type="Pfam" id="PF13426">
    <property type="entry name" value="PAS_9"/>
    <property type="match status" value="1"/>
</dbReference>
<dbReference type="Proteomes" id="UP001056426">
    <property type="component" value="Chromosome"/>
</dbReference>
<dbReference type="NCBIfam" id="TIGR00229">
    <property type="entry name" value="sensory_box"/>
    <property type="match status" value="2"/>
</dbReference>
<keyword evidence="5" id="KW-0547">Nucleotide-binding</keyword>
<dbReference type="SMART" id="SM00086">
    <property type="entry name" value="PAC"/>
    <property type="match status" value="1"/>
</dbReference>
<feature type="domain" description="Response regulatory" evidence="14">
    <location>
        <begin position="794"/>
        <end position="907"/>
    </location>
</feature>
<dbReference type="PROSITE" id="PS50109">
    <property type="entry name" value="HIS_KIN"/>
    <property type="match status" value="1"/>
</dbReference>
<evidence type="ECO:0000256" key="2">
    <source>
        <dbReference type="ARBA" id="ARBA00012438"/>
    </source>
</evidence>
<reference evidence="17" key="2">
    <citation type="submission" date="2022-06" db="EMBL/GenBank/DDBJ databases">
        <title>Xiashengella guii gen. nov. sp. nov., a bacterium isolated form anaerobic digestion tank.</title>
        <authorList>
            <person name="Huang H."/>
        </authorList>
    </citation>
    <scope>NUCLEOTIDE SEQUENCE</scope>
    <source>
        <strain evidence="17">Ai-910</strain>
    </source>
</reference>
<keyword evidence="7" id="KW-0067">ATP-binding</keyword>
<dbReference type="PANTHER" id="PTHR45339">
    <property type="entry name" value="HYBRID SIGNAL TRANSDUCTION HISTIDINE KINASE J"/>
    <property type="match status" value="1"/>
</dbReference>
<feature type="domain" description="Response regulatory" evidence="14">
    <location>
        <begin position="934"/>
        <end position="1050"/>
    </location>
</feature>
<evidence type="ECO:0000256" key="7">
    <source>
        <dbReference type="ARBA" id="ARBA00022840"/>
    </source>
</evidence>
<evidence type="ECO:0000256" key="5">
    <source>
        <dbReference type="ARBA" id="ARBA00022741"/>
    </source>
</evidence>
<dbReference type="SMART" id="SM00387">
    <property type="entry name" value="HATPase_c"/>
    <property type="match status" value="1"/>
</dbReference>
<keyword evidence="12" id="KW-1133">Transmembrane helix</keyword>
<dbReference type="Gene3D" id="3.30.565.10">
    <property type="entry name" value="Histidine kinase-like ATPase, C-terminal domain"/>
    <property type="match status" value="1"/>
</dbReference>
<dbReference type="InterPro" id="IPR036097">
    <property type="entry name" value="HisK_dim/P_sf"/>
</dbReference>
<dbReference type="CDD" id="cd00082">
    <property type="entry name" value="HisKA"/>
    <property type="match status" value="1"/>
</dbReference>
<evidence type="ECO:0000256" key="3">
    <source>
        <dbReference type="ARBA" id="ARBA00022553"/>
    </source>
</evidence>
<dbReference type="InterPro" id="IPR036890">
    <property type="entry name" value="HATPase_C_sf"/>
</dbReference>
<dbReference type="CDD" id="cd00130">
    <property type="entry name" value="PAS"/>
    <property type="match status" value="1"/>
</dbReference>
<keyword evidence="6" id="KW-0418">Kinase</keyword>
<evidence type="ECO:0000256" key="12">
    <source>
        <dbReference type="SAM" id="Phobius"/>
    </source>
</evidence>
<evidence type="ECO:0000313" key="18">
    <source>
        <dbReference type="Proteomes" id="UP001056426"/>
    </source>
</evidence>
<dbReference type="Pfam" id="PF00512">
    <property type="entry name" value="HisKA"/>
    <property type="match status" value="1"/>
</dbReference>
<evidence type="ECO:0000259" key="15">
    <source>
        <dbReference type="PROSITE" id="PS50112"/>
    </source>
</evidence>
<gene>
    <name evidence="17" type="ORF">M9189_12595</name>
</gene>
<dbReference type="SUPFAM" id="SSF55874">
    <property type="entry name" value="ATPase domain of HSP90 chaperone/DNA topoisomerase II/histidine kinase"/>
    <property type="match status" value="1"/>
</dbReference>
<dbReference type="InterPro" id="IPR011006">
    <property type="entry name" value="CheY-like_superfamily"/>
</dbReference>
<keyword evidence="3 11" id="KW-0597">Phosphoprotein</keyword>
<evidence type="ECO:0000256" key="8">
    <source>
        <dbReference type="ARBA" id="ARBA00023012"/>
    </source>
</evidence>
<evidence type="ECO:0000256" key="9">
    <source>
        <dbReference type="ARBA" id="ARBA00064003"/>
    </source>
</evidence>
<dbReference type="PROSITE" id="PS50113">
    <property type="entry name" value="PAC"/>
    <property type="match status" value="1"/>
</dbReference>
<dbReference type="InterPro" id="IPR003594">
    <property type="entry name" value="HATPase_dom"/>
</dbReference>
<dbReference type="SMART" id="SM00388">
    <property type="entry name" value="HisKA"/>
    <property type="match status" value="1"/>
</dbReference>
<dbReference type="FunFam" id="3.30.565.10:FF:000010">
    <property type="entry name" value="Sensor histidine kinase RcsC"/>
    <property type="match status" value="1"/>
</dbReference>
<dbReference type="EMBL" id="CP098400">
    <property type="protein sequence ID" value="URW79684.1"/>
    <property type="molecule type" value="Genomic_DNA"/>
</dbReference>
<keyword evidence="8" id="KW-0902">Two-component regulatory system</keyword>
<accession>A0A9J6ZP49</accession>
<dbReference type="GO" id="GO:0005524">
    <property type="term" value="F:ATP binding"/>
    <property type="evidence" value="ECO:0007669"/>
    <property type="project" value="UniProtKB-KW"/>
</dbReference>
<dbReference type="CDD" id="cd17546">
    <property type="entry name" value="REC_hyHK_CKI1_RcsC-like"/>
    <property type="match status" value="1"/>
</dbReference>
<evidence type="ECO:0000256" key="10">
    <source>
        <dbReference type="ARBA" id="ARBA00068150"/>
    </source>
</evidence>
<evidence type="ECO:0000256" key="6">
    <source>
        <dbReference type="ARBA" id="ARBA00022777"/>
    </source>
</evidence>
<dbReference type="Gene3D" id="3.40.50.2300">
    <property type="match status" value="2"/>
</dbReference>
<feature type="domain" description="PAS" evidence="15">
    <location>
        <begin position="286"/>
        <end position="330"/>
    </location>
</feature>
<dbReference type="SUPFAM" id="SSF52172">
    <property type="entry name" value="CheY-like"/>
    <property type="match status" value="2"/>
</dbReference>
<evidence type="ECO:0000313" key="17">
    <source>
        <dbReference type="EMBL" id="URW79684.1"/>
    </source>
</evidence>
<protein>
    <recommendedName>
        <fullName evidence="10">Sensory/regulatory protein RpfC</fullName>
        <ecNumber evidence="2">2.7.13.3</ecNumber>
    </recommendedName>
</protein>
<dbReference type="InterPro" id="IPR001610">
    <property type="entry name" value="PAC"/>
</dbReference>
<dbReference type="InterPro" id="IPR035965">
    <property type="entry name" value="PAS-like_dom_sf"/>
</dbReference>
<dbReference type="Pfam" id="PF00072">
    <property type="entry name" value="Response_reg"/>
    <property type="match status" value="2"/>
</dbReference>
<dbReference type="InterPro" id="IPR005467">
    <property type="entry name" value="His_kinase_dom"/>
</dbReference>
<feature type="modified residue" description="4-aspartylphosphate" evidence="11">
    <location>
        <position position="844"/>
    </location>
</feature>
<dbReference type="PROSITE" id="PS50110">
    <property type="entry name" value="RESPONSE_REGULATORY"/>
    <property type="match status" value="2"/>
</dbReference>
<keyword evidence="18" id="KW-1185">Reference proteome</keyword>
<dbReference type="InterPro" id="IPR003661">
    <property type="entry name" value="HisK_dim/P_dom"/>
</dbReference>
<dbReference type="Gene3D" id="1.10.287.130">
    <property type="match status" value="1"/>
</dbReference>
<dbReference type="Pfam" id="PF13188">
    <property type="entry name" value="PAS_8"/>
    <property type="match status" value="1"/>
</dbReference>
<proteinExistence type="predicted"/>
<dbReference type="CDD" id="cd00156">
    <property type="entry name" value="REC"/>
    <property type="match status" value="1"/>
</dbReference>
<evidence type="ECO:0000259" key="13">
    <source>
        <dbReference type="PROSITE" id="PS50109"/>
    </source>
</evidence>
<name>A0A9J6ZP49_9BACT</name>
<keyword evidence="12" id="KW-0472">Membrane</keyword>
<keyword evidence="4" id="KW-0808">Transferase</keyword>
<feature type="domain" description="PAC" evidence="16">
    <location>
        <begin position="358"/>
        <end position="410"/>
    </location>
</feature>
<sequence>MVKAGIRTRLASSRRLYKLKYRDSLLPFIKEPVINKLFWLLGIFLFTIFMILFIENYFDKNYTLRYQQMIRNQEQKQKLDFILKEQLLNTQIAFTTYLSATHPQQLANIHTQIGQKIEECLDILRILDQGGMYEYHNSANLASADEIIEMIVYEADWYTGTISEVRQLYPAISDLQSLSSRINATIKAASDSAVNGRDQINETLAFYMKQVDGIFNRIFEIERKISFDIQKNVLSVSETSVKVLKRYNRLKYISLILFTFFAGGITYIVIIQISKVILNRQKAELNSKKLLMAVEQSPVAIMITNTRGVTEYVNESYVLKTGYVKEEVIGTRPYFFSNNGIYDFSEIVMATIQVGNTWSGEIETRNKAGLTYWERVQISPVFNESNTISNFIIIREDITEKRLLTESLNESIENLKNITENLPVGIMVVDDKQRVIEINQTAAKTMGFDSIDDARHYINTHSYSQFFEVNSENHYHQINSGLNVQTREERLSVPENNVSRTVLKNIIPIKLNNESVRLEAFMDITAQKELQQKEAEANKAKSEFLANMSHEIRTPMNGIVGATELLANTDLEKEQRNILSVISKSCDNLISIINDILDFSKIEAGKMKIENLPFNIHDTVEFLLDQISFKANEKGLEINVDLDEDIPSILIGDEGRLVQVLTNLLGNSVKFTDQGEVILSVGIVSRKGDDISLHFKVQDSGIGIPPEKIEKVFDSFTQLDGSTTRKYGGTGLGTSISKMLVELMHGKIWIESPNPVHASSKTNPGSVFHFILPFKTAINIPIINSYKDRFSGLNVLVVDDHETNIQLLNKTLTIWGMNVTTAATVNDGVQIIKRYPNFHMLIADNHLLRDIENKFIQEVKELSPAIKALLLVANPKTITPHNFKGFDKILHKPVKHSTLYAATAELFDKGTDQQEDKSVESEPEDVNTDLGRKQILLVEDNPINQKIAEKMLLRLDYHVTIVSNGREAVDVMDNKGSEFSLILMDVQMPELNGLDATKELRSKGFKLPVIAMTANALKGDREICIEAGMNDYIGKPVRFETLESIVSKWIKKQS</sequence>
<dbReference type="PROSITE" id="PS50112">
    <property type="entry name" value="PAS"/>
    <property type="match status" value="2"/>
</dbReference>
<comment type="catalytic activity">
    <reaction evidence="1">
        <text>ATP + protein L-histidine = ADP + protein N-phospho-L-histidine.</text>
        <dbReference type="EC" id="2.7.13.3"/>
    </reaction>
</comment>
<keyword evidence="12" id="KW-0812">Transmembrane</keyword>
<dbReference type="InterPro" id="IPR001789">
    <property type="entry name" value="Sig_transdc_resp-reg_receiver"/>
</dbReference>
<dbReference type="CDD" id="cd16922">
    <property type="entry name" value="HATPase_EvgS-ArcB-TorS-like"/>
    <property type="match status" value="1"/>
</dbReference>
<organism evidence="17 18">
    <name type="scientific">Xiashengella succiniciproducens</name>
    <dbReference type="NCBI Taxonomy" id="2949635"/>
    <lineage>
        <taxon>Bacteria</taxon>
        <taxon>Pseudomonadati</taxon>
        <taxon>Bacteroidota</taxon>
        <taxon>Bacteroidia</taxon>
        <taxon>Marinilabiliales</taxon>
        <taxon>Marinilabiliaceae</taxon>
        <taxon>Xiashengella</taxon>
    </lineage>
</organism>
<dbReference type="InterPro" id="IPR000700">
    <property type="entry name" value="PAS-assoc_C"/>
</dbReference>
<dbReference type="SMART" id="SM00091">
    <property type="entry name" value="PAS"/>
    <property type="match status" value="2"/>
</dbReference>
<feature type="domain" description="PAS" evidence="15">
    <location>
        <begin position="411"/>
        <end position="448"/>
    </location>
</feature>
<dbReference type="PANTHER" id="PTHR45339:SF1">
    <property type="entry name" value="HYBRID SIGNAL TRANSDUCTION HISTIDINE KINASE J"/>
    <property type="match status" value="1"/>
</dbReference>
<dbReference type="PRINTS" id="PR00344">
    <property type="entry name" value="BCTRLSENSOR"/>
</dbReference>
<dbReference type="InterPro" id="IPR004358">
    <property type="entry name" value="Sig_transdc_His_kin-like_C"/>
</dbReference>
<evidence type="ECO:0000259" key="16">
    <source>
        <dbReference type="PROSITE" id="PS50113"/>
    </source>
</evidence>